<sequence length="221" mass="25955">MPDFSLSFDNWMELQFSSSECIGEKAEIMKALVCNDNRLESSIGKPDEKNVDDVIEIWNYDLLFDNNQSEEVQSSSSESEDETTLKEEGPWCEQKFMFHKKSIGRDKKFKVQGEILAPLLMVPQSDETRKEYYINDSIRSRSELEVLIWFKAEKLRGVHKLGYSDANEWPFVVPLLIVGFVTKYGDCLTHGDCFPFKQADMVHFRRCIFLDIYRRRLHRKK</sequence>
<dbReference type="Proteomes" id="UP000032304">
    <property type="component" value="Chromosome 5"/>
</dbReference>
<reference evidence="1 2" key="1">
    <citation type="journal article" date="2012" name="Nature">
        <title>Repeated polyploidization of Gossypium genomes and the evolution of spinnable cotton fibres.</title>
        <authorList>
            <person name="Paterson A.H."/>
            <person name="Wendel J.F."/>
            <person name="Gundlach H."/>
            <person name="Guo H."/>
            <person name="Jenkins J."/>
            <person name="Jin D."/>
            <person name="Llewellyn D."/>
            <person name="Showmaker K.C."/>
            <person name="Shu S."/>
            <person name="Udall J."/>
            <person name="Yoo M.J."/>
            <person name="Byers R."/>
            <person name="Chen W."/>
            <person name="Doron-Faigenboim A."/>
            <person name="Duke M.V."/>
            <person name="Gong L."/>
            <person name="Grimwood J."/>
            <person name="Grover C."/>
            <person name="Grupp K."/>
            <person name="Hu G."/>
            <person name="Lee T.H."/>
            <person name="Li J."/>
            <person name="Lin L."/>
            <person name="Liu T."/>
            <person name="Marler B.S."/>
            <person name="Page J.T."/>
            <person name="Roberts A.W."/>
            <person name="Romanel E."/>
            <person name="Sanders W.S."/>
            <person name="Szadkowski E."/>
            <person name="Tan X."/>
            <person name="Tang H."/>
            <person name="Xu C."/>
            <person name="Wang J."/>
            <person name="Wang Z."/>
            <person name="Zhang D."/>
            <person name="Zhang L."/>
            <person name="Ashrafi H."/>
            <person name="Bedon F."/>
            <person name="Bowers J.E."/>
            <person name="Brubaker C.L."/>
            <person name="Chee P.W."/>
            <person name="Das S."/>
            <person name="Gingle A.R."/>
            <person name="Haigler C.H."/>
            <person name="Harker D."/>
            <person name="Hoffmann L.V."/>
            <person name="Hovav R."/>
            <person name="Jones D.C."/>
            <person name="Lemke C."/>
            <person name="Mansoor S."/>
            <person name="ur Rahman M."/>
            <person name="Rainville L.N."/>
            <person name="Rambani A."/>
            <person name="Reddy U.K."/>
            <person name="Rong J.K."/>
            <person name="Saranga Y."/>
            <person name="Scheffler B.E."/>
            <person name="Scheffler J.A."/>
            <person name="Stelly D.M."/>
            <person name="Triplett B.A."/>
            <person name="Van Deynze A."/>
            <person name="Vaslin M.F."/>
            <person name="Waghmare V.N."/>
            <person name="Walford S.A."/>
            <person name="Wright R.J."/>
            <person name="Zaki E.A."/>
            <person name="Zhang T."/>
            <person name="Dennis E.S."/>
            <person name="Mayer K.F."/>
            <person name="Peterson D.G."/>
            <person name="Rokhsar D.S."/>
            <person name="Wang X."/>
            <person name="Schmutz J."/>
        </authorList>
    </citation>
    <scope>NUCLEOTIDE SEQUENCE [LARGE SCALE GENOMIC DNA]</scope>
</reference>
<organism evidence="1 2">
    <name type="scientific">Gossypium raimondii</name>
    <name type="common">Peruvian cotton</name>
    <name type="synonym">Gossypium klotzschianum subsp. raimondii</name>
    <dbReference type="NCBI Taxonomy" id="29730"/>
    <lineage>
        <taxon>Eukaryota</taxon>
        <taxon>Viridiplantae</taxon>
        <taxon>Streptophyta</taxon>
        <taxon>Embryophyta</taxon>
        <taxon>Tracheophyta</taxon>
        <taxon>Spermatophyta</taxon>
        <taxon>Magnoliopsida</taxon>
        <taxon>eudicotyledons</taxon>
        <taxon>Gunneridae</taxon>
        <taxon>Pentapetalae</taxon>
        <taxon>rosids</taxon>
        <taxon>malvids</taxon>
        <taxon>Malvales</taxon>
        <taxon>Malvaceae</taxon>
        <taxon>Malvoideae</taxon>
        <taxon>Gossypium</taxon>
    </lineage>
</organism>
<dbReference type="AlphaFoldDB" id="A0A0D2RDX0"/>
<evidence type="ECO:0000313" key="2">
    <source>
        <dbReference type="Proteomes" id="UP000032304"/>
    </source>
</evidence>
<accession>A0A0D2RDX0</accession>
<dbReference type="Gramene" id="KJB27866">
    <property type="protein sequence ID" value="KJB27866"/>
    <property type="gene ID" value="B456_005G013800"/>
</dbReference>
<gene>
    <name evidence="1" type="ORF">B456_005G013800</name>
</gene>
<proteinExistence type="predicted"/>
<name>A0A0D2RDX0_GOSRA</name>
<dbReference type="EMBL" id="CM001744">
    <property type="protein sequence ID" value="KJB27866.1"/>
    <property type="molecule type" value="Genomic_DNA"/>
</dbReference>
<keyword evidence="2" id="KW-1185">Reference proteome</keyword>
<protein>
    <submittedName>
        <fullName evidence="1">Uncharacterized protein</fullName>
    </submittedName>
</protein>
<evidence type="ECO:0000313" key="1">
    <source>
        <dbReference type="EMBL" id="KJB27866.1"/>
    </source>
</evidence>